<dbReference type="EMBL" id="UASN01000022">
    <property type="protein sequence ID" value="SQC19795.1"/>
    <property type="molecule type" value="Genomic_DNA"/>
</dbReference>
<protein>
    <submittedName>
        <fullName evidence="2">Phosphonate ABC transporter permease</fullName>
    </submittedName>
</protein>
<keyword evidence="1" id="KW-1133">Transmembrane helix</keyword>
<name>A0A2X3DG28_KLEPN</name>
<keyword evidence="1" id="KW-0812">Transmembrane</keyword>
<sequence>MSVWHMQPDIAASRRQHKQLYQVQGRYLRYVGLVALACLLYYVWFFCSSASAASS</sequence>
<organism evidence="2 3">
    <name type="scientific">Klebsiella pneumoniae</name>
    <dbReference type="NCBI Taxonomy" id="573"/>
    <lineage>
        <taxon>Bacteria</taxon>
        <taxon>Pseudomonadati</taxon>
        <taxon>Pseudomonadota</taxon>
        <taxon>Gammaproteobacteria</taxon>
        <taxon>Enterobacterales</taxon>
        <taxon>Enterobacteriaceae</taxon>
        <taxon>Klebsiella/Raoultella group</taxon>
        <taxon>Klebsiella</taxon>
        <taxon>Klebsiella pneumoniae complex</taxon>
    </lineage>
</organism>
<evidence type="ECO:0000256" key="1">
    <source>
        <dbReference type="SAM" id="Phobius"/>
    </source>
</evidence>
<evidence type="ECO:0000313" key="2">
    <source>
        <dbReference type="EMBL" id="SQC19795.1"/>
    </source>
</evidence>
<reference evidence="2 3" key="1">
    <citation type="submission" date="2018-06" db="EMBL/GenBank/DDBJ databases">
        <authorList>
            <consortium name="Pathogen Informatics"/>
            <person name="Doyle S."/>
        </authorList>
    </citation>
    <scope>NUCLEOTIDE SEQUENCE [LARGE SCALE GENOMIC DNA]</scope>
    <source>
        <strain evidence="2 3">NCTC9601</strain>
    </source>
</reference>
<keyword evidence="1" id="KW-0472">Membrane</keyword>
<evidence type="ECO:0000313" key="3">
    <source>
        <dbReference type="Proteomes" id="UP000251123"/>
    </source>
</evidence>
<accession>A0A2X3DG28</accession>
<dbReference type="AlphaFoldDB" id="A0A2X3DG28"/>
<gene>
    <name evidence="2" type="ORF">NCTC9601_06190</name>
</gene>
<proteinExistence type="predicted"/>
<feature type="transmembrane region" description="Helical" evidence="1">
    <location>
        <begin position="27"/>
        <end position="46"/>
    </location>
</feature>
<dbReference type="Proteomes" id="UP000251123">
    <property type="component" value="Unassembled WGS sequence"/>
</dbReference>